<dbReference type="PANTHER" id="PTHR14919:SF0">
    <property type="entry name" value="SPERM FLAGELLAR PROTEIN 2"/>
    <property type="match status" value="1"/>
</dbReference>
<keyword evidence="3" id="KW-1185">Reference proteome</keyword>
<sequence length="894" mass="101695">MFFIAVSNEEIISQAVEGRWDTAEIALELAHADYALPSVYSFFHNKGCPIYEVTSTSSESVGSHISKLISHHLDGLRKQQAEAEKRQKADYKLDDEENSFISYCAANIGQDMTKRLGEIMEAKSTAFADQLQKVLAKLRHQRLHVVEHLCECRKILLATLRQPSSRQALVDDWQKEFNEMPLELLQDDVTKAERHFRLHELVIQLCDLTEKRRTENLALLREFFEHNEWHANKRASLINTYCLLLQMELDKWQYRNQVIGLLFESVGNTDVGKLENPTCYRLPMLKPPGLSVADWAAESKPKRRQTPGDEPSKGKVQTITYTAADFKTDDETDCPQLLFVVSETLTADEILPLIHANTKAKEVKRIKRSLEKRVPGGKTRRSGGRKIPMSPSQPNRYLLGSQTKPQEPELAFLYELATCGLKLVQLSLTEEQTKLGVCVDDNGDPLPRVEELPKGQNTARSHPTRKVKAVKKAAPTPESIKEPEQSEKLQEVKAIQLKLLKDEAERSALRLQLIRAVGLQILAKFEEDIKQFQTDGAQWIEAEYLGFQKSITSFKKYVQERIERGESLEYRLLIADNEPFCVSQEVTFTPKLLPNLHPFDQVIDESPQPENDYFDNLLKLVHLFRREAPHGCICEKAFVELVADNWEYDPTEVVKTFVVPQGTKSTGQSVVVYVDWRRFVVAAVLRMLDLSSNQLWVDLLALWSTVHQMTKSTLVGLRMPKDEVTKIISSEGVKLESKGCDVLISLFETLEEEGQIVKMDDLALFLAASGCSSPFDSLMRSLAALQTPALPLPTSQTTQVLYDLFNHPENGQELSGDFEVSKEVVQKIVDYVQIFIGSKECFSSDARLWEIELKEAFKETRSTGIPIHYLLHQPQFRAFCSCMLPYLYFPTLPC</sequence>
<evidence type="ECO:0000313" key="3">
    <source>
        <dbReference type="Proteomes" id="UP001651158"/>
    </source>
</evidence>
<feature type="region of interest" description="Disordered" evidence="1">
    <location>
        <begin position="371"/>
        <end position="401"/>
    </location>
</feature>
<evidence type="ECO:0000256" key="1">
    <source>
        <dbReference type="SAM" id="MobiDB-lite"/>
    </source>
</evidence>
<dbReference type="PANTHER" id="PTHR14919">
    <property type="entry name" value="KPL2-RELATED"/>
    <property type="match status" value="1"/>
</dbReference>
<feature type="compositionally biased region" description="Basic residues" evidence="1">
    <location>
        <begin position="462"/>
        <end position="471"/>
    </location>
</feature>
<keyword evidence="2" id="KW-0966">Cell projection</keyword>
<organism evidence="2 3">
    <name type="scientific">Taenia crassiceps</name>
    <dbReference type="NCBI Taxonomy" id="6207"/>
    <lineage>
        <taxon>Eukaryota</taxon>
        <taxon>Metazoa</taxon>
        <taxon>Spiralia</taxon>
        <taxon>Lophotrochozoa</taxon>
        <taxon>Platyhelminthes</taxon>
        <taxon>Cestoda</taxon>
        <taxon>Eucestoda</taxon>
        <taxon>Cyclophyllidea</taxon>
        <taxon>Taeniidae</taxon>
        <taxon>Taenia</taxon>
    </lineage>
</organism>
<name>A0ABR4Q986_9CEST</name>
<reference evidence="2 3" key="1">
    <citation type="journal article" date="2022" name="Front. Cell. Infect. Microbiol.">
        <title>The Genomes of Two Strains of Taenia crassiceps the Animal Model for the Study of Human Cysticercosis.</title>
        <authorList>
            <person name="Bobes R.J."/>
            <person name="Estrada K."/>
            <person name="Rios-Valencia D.G."/>
            <person name="Calderon-Gallegos A."/>
            <person name="de la Torre P."/>
            <person name="Carrero J.C."/>
            <person name="Sanchez-Flores A."/>
            <person name="Laclette J.P."/>
        </authorList>
    </citation>
    <scope>NUCLEOTIDE SEQUENCE [LARGE SCALE GENOMIC DNA]</scope>
    <source>
        <strain evidence="2">WFUcys</strain>
    </source>
</reference>
<dbReference type="Proteomes" id="UP001651158">
    <property type="component" value="Unassembled WGS sequence"/>
</dbReference>
<protein>
    <submittedName>
        <fullName evidence="2">Sperm flagellar protein 2</fullName>
    </submittedName>
</protein>
<accession>A0ABR4Q986</accession>
<feature type="compositionally biased region" description="Polar residues" evidence="1">
    <location>
        <begin position="390"/>
        <end position="401"/>
    </location>
</feature>
<dbReference type="EMBL" id="JAKROA010000006">
    <property type="protein sequence ID" value="KAL5106123.1"/>
    <property type="molecule type" value="Genomic_DNA"/>
</dbReference>
<feature type="region of interest" description="Disordered" evidence="1">
    <location>
        <begin position="448"/>
        <end position="486"/>
    </location>
</feature>
<keyword evidence="2" id="KW-0969">Cilium</keyword>
<proteinExistence type="predicted"/>
<feature type="region of interest" description="Disordered" evidence="1">
    <location>
        <begin position="296"/>
        <end position="315"/>
    </location>
</feature>
<gene>
    <name evidence="2" type="ORF">TcWFU_003114</name>
</gene>
<dbReference type="InterPro" id="IPR052634">
    <property type="entry name" value="Sperm_flagellar-bone_growth"/>
</dbReference>
<comment type="caution">
    <text evidence="2">The sequence shown here is derived from an EMBL/GenBank/DDBJ whole genome shotgun (WGS) entry which is preliminary data.</text>
</comment>
<evidence type="ECO:0000313" key="2">
    <source>
        <dbReference type="EMBL" id="KAL5106123.1"/>
    </source>
</evidence>
<keyword evidence="2" id="KW-0282">Flagellum</keyword>